<accession>A0A0A8WX83</accession>
<dbReference type="AlphaFoldDB" id="A0A0A8WX83"/>
<proteinExistence type="predicted"/>
<feature type="transmembrane region" description="Helical" evidence="1">
    <location>
        <begin position="5"/>
        <end position="22"/>
    </location>
</feature>
<gene>
    <name evidence="2" type="ORF">SAMD00020551_0365</name>
</gene>
<evidence type="ECO:0000313" key="3">
    <source>
        <dbReference type="Proteomes" id="UP000031014"/>
    </source>
</evidence>
<comment type="caution">
    <text evidence="2">The sequence shown here is derived from an EMBL/GenBank/DDBJ whole genome shotgun (WGS) entry which is preliminary data.</text>
</comment>
<dbReference type="Proteomes" id="UP000031014">
    <property type="component" value="Unassembled WGS sequence"/>
</dbReference>
<feature type="transmembrane region" description="Helical" evidence="1">
    <location>
        <begin position="28"/>
        <end position="46"/>
    </location>
</feature>
<organism evidence="2 3">
    <name type="scientific">Mesobacillus selenatarsenatis (strain DSM 18680 / JCM 14380 / FERM P-15431 / SF-1)</name>
    <dbReference type="NCBI Taxonomy" id="1321606"/>
    <lineage>
        <taxon>Bacteria</taxon>
        <taxon>Bacillati</taxon>
        <taxon>Bacillota</taxon>
        <taxon>Bacilli</taxon>
        <taxon>Bacillales</taxon>
        <taxon>Bacillaceae</taxon>
        <taxon>Mesobacillus</taxon>
    </lineage>
</organism>
<reference evidence="2 3" key="1">
    <citation type="submission" date="2013-06" db="EMBL/GenBank/DDBJ databases">
        <title>Whole genome shotgun sequence of Bacillus selenatarsenatis SF-1.</title>
        <authorList>
            <person name="Kuroda M."/>
            <person name="Sei K."/>
            <person name="Yamashita M."/>
            <person name="Ike M."/>
        </authorList>
    </citation>
    <scope>NUCLEOTIDE SEQUENCE [LARGE SCALE GENOMIC DNA]</scope>
    <source>
        <strain evidence="2 3">SF-1</strain>
    </source>
</reference>
<dbReference type="RefSeq" id="WP_156972577.1">
    <property type="nucleotide sequence ID" value="NZ_BASE01000008.1"/>
</dbReference>
<evidence type="ECO:0000313" key="2">
    <source>
        <dbReference type="EMBL" id="GAM12233.1"/>
    </source>
</evidence>
<keyword evidence="1" id="KW-0812">Transmembrane</keyword>
<keyword evidence="3" id="KW-1185">Reference proteome</keyword>
<sequence>MPQELIRFIVIGALFGYFIGMFSEQPGIGALLGAILAVLIAIYNQINNKKN</sequence>
<keyword evidence="1" id="KW-0472">Membrane</keyword>
<keyword evidence="1" id="KW-1133">Transmembrane helix</keyword>
<evidence type="ECO:0000256" key="1">
    <source>
        <dbReference type="SAM" id="Phobius"/>
    </source>
</evidence>
<dbReference type="EMBL" id="BASE01000008">
    <property type="protein sequence ID" value="GAM12233.1"/>
    <property type="molecule type" value="Genomic_DNA"/>
</dbReference>
<name>A0A0A8WX83_MESS1</name>
<protein>
    <submittedName>
        <fullName evidence="2">Uncharacterized protein</fullName>
    </submittedName>
</protein>